<gene>
    <name evidence="3" type="ORF">B7Y86_10715</name>
</gene>
<evidence type="ECO:0000256" key="2">
    <source>
        <dbReference type="ARBA" id="ARBA00022649"/>
    </source>
</evidence>
<accession>A0A258HHU0</accession>
<keyword evidence="2" id="KW-1277">Toxin-antitoxin system</keyword>
<dbReference type="AlphaFoldDB" id="A0A258HHU0"/>
<dbReference type="InterPro" id="IPR051803">
    <property type="entry name" value="TA_system_RelE-like_toxin"/>
</dbReference>
<reference evidence="3 4" key="1">
    <citation type="submission" date="2017-03" db="EMBL/GenBank/DDBJ databases">
        <title>Lifting the veil on microbial sulfur biogeochemistry in mining wastewaters.</title>
        <authorList>
            <person name="Kantor R.S."/>
            <person name="Colenbrander Nelson T."/>
            <person name="Marshall S."/>
            <person name="Bennett D."/>
            <person name="Apte S."/>
            <person name="Camacho D."/>
            <person name="Thomas B.C."/>
            <person name="Warren L.A."/>
            <person name="Banfield J.F."/>
        </authorList>
    </citation>
    <scope>NUCLEOTIDE SEQUENCE [LARGE SCALE GENOMIC DNA]</scope>
    <source>
        <strain evidence="3">32-68-21</strain>
    </source>
</reference>
<evidence type="ECO:0000256" key="1">
    <source>
        <dbReference type="ARBA" id="ARBA00006226"/>
    </source>
</evidence>
<sequence>MTRVYRRRAAREDIEAAIQFYLTETSDRVALGFVDAVEAEINAVRTYPDSGSPRIGQESGVPHLRSQRTSGYPYLVFYRAVEDHVEILRVLHASRDLPNILSQLGD</sequence>
<name>A0A258HHU0_9CAUL</name>
<protein>
    <recommendedName>
        <fullName evidence="5">Plasmid stabilization protein</fullName>
    </recommendedName>
</protein>
<dbReference type="Gene3D" id="3.30.2310.20">
    <property type="entry name" value="RelE-like"/>
    <property type="match status" value="1"/>
</dbReference>
<proteinExistence type="inferred from homology"/>
<comment type="caution">
    <text evidence="3">The sequence shown here is derived from an EMBL/GenBank/DDBJ whole genome shotgun (WGS) entry which is preliminary data.</text>
</comment>
<dbReference type="InterPro" id="IPR035093">
    <property type="entry name" value="RelE/ParE_toxin_dom_sf"/>
</dbReference>
<evidence type="ECO:0000313" key="3">
    <source>
        <dbReference type="EMBL" id="OYX56177.1"/>
    </source>
</evidence>
<dbReference type="InterPro" id="IPR007712">
    <property type="entry name" value="RelE/ParE_toxin"/>
</dbReference>
<organism evidence="3 4">
    <name type="scientific">Brevundimonas subvibrioides</name>
    <dbReference type="NCBI Taxonomy" id="74313"/>
    <lineage>
        <taxon>Bacteria</taxon>
        <taxon>Pseudomonadati</taxon>
        <taxon>Pseudomonadota</taxon>
        <taxon>Alphaproteobacteria</taxon>
        <taxon>Caulobacterales</taxon>
        <taxon>Caulobacteraceae</taxon>
        <taxon>Brevundimonas</taxon>
    </lineage>
</organism>
<dbReference type="PANTHER" id="PTHR33755">
    <property type="entry name" value="TOXIN PARE1-RELATED"/>
    <property type="match status" value="1"/>
</dbReference>
<dbReference type="Pfam" id="PF05016">
    <property type="entry name" value="ParE_toxin"/>
    <property type="match status" value="1"/>
</dbReference>
<dbReference type="Proteomes" id="UP000216147">
    <property type="component" value="Unassembled WGS sequence"/>
</dbReference>
<evidence type="ECO:0000313" key="4">
    <source>
        <dbReference type="Proteomes" id="UP000216147"/>
    </source>
</evidence>
<evidence type="ECO:0008006" key="5">
    <source>
        <dbReference type="Google" id="ProtNLM"/>
    </source>
</evidence>
<dbReference type="EMBL" id="NCEQ01000009">
    <property type="protein sequence ID" value="OYX56177.1"/>
    <property type="molecule type" value="Genomic_DNA"/>
</dbReference>
<comment type="similarity">
    <text evidence="1">Belongs to the RelE toxin family.</text>
</comment>